<accession>A0A9J5XH50</accession>
<sequence>MSGQLINKAKSCYTMDPKTAQSTITRAGGILGMRFDKFPLKYLGCPIYKADVHPLEGTLEVIEIFIARFFWSGLDTKMALVSEEFMTHARPSWPNSGGTSTNNSLWSKFMSYKYCKGSNRILWRGRDRASRIGNRFSNNLDLIVSGLITSIVKTLTIPYFAQSWVSDLFSLSTPQSCLHIEFIKWVVVCFQISLLNKVIIL</sequence>
<protein>
    <submittedName>
        <fullName evidence="1">Uncharacterized protein</fullName>
    </submittedName>
</protein>
<gene>
    <name evidence="1" type="ORF">H5410_046690</name>
</gene>
<dbReference type="OrthoDB" id="1302534at2759"/>
<name>A0A9J5XH50_SOLCO</name>
<comment type="caution">
    <text evidence="1">The sequence shown here is derived from an EMBL/GenBank/DDBJ whole genome shotgun (WGS) entry which is preliminary data.</text>
</comment>
<proteinExistence type="predicted"/>
<dbReference type="AlphaFoldDB" id="A0A9J5XH50"/>
<organism evidence="1 2">
    <name type="scientific">Solanum commersonii</name>
    <name type="common">Commerson's wild potato</name>
    <name type="synonym">Commerson's nightshade</name>
    <dbReference type="NCBI Taxonomy" id="4109"/>
    <lineage>
        <taxon>Eukaryota</taxon>
        <taxon>Viridiplantae</taxon>
        <taxon>Streptophyta</taxon>
        <taxon>Embryophyta</taxon>
        <taxon>Tracheophyta</taxon>
        <taxon>Spermatophyta</taxon>
        <taxon>Magnoliopsida</taxon>
        <taxon>eudicotyledons</taxon>
        <taxon>Gunneridae</taxon>
        <taxon>Pentapetalae</taxon>
        <taxon>asterids</taxon>
        <taxon>lamiids</taxon>
        <taxon>Solanales</taxon>
        <taxon>Solanaceae</taxon>
        <taxon>Solanoideae</taxon>
        <taxon>Solaneae</taxon>
        <taxon>Solanum</taxon>
    </lineage>
</organism>
<reference evidence="1 2" key="1">
    <citation type="submission" date="2020-09" db="EMBL/GenBank/DDBJ databases">
        <title>De no assembly of potato wild relative species, Solanum commersonii.</title>
        <authorList>
            <person name="Cho K."/>
        </authorList>
    </citation>
    <scope>NUCLEOTIDE SEQUENCE [LARGE SCALE GENOMIC DNA]</scope>
    <source>
        <strain evidence="1">LZ3.2</strain>
        <tissue evidence="1">Leaf</tissue>
    </source>
</reference>
<dbReference type="EMBL" id="JACXVP010000009">
    <property type="protein sequence ID" value="KAG5586256.1"/>
    <property type="molecule type" value="Genomic_DNA"/>
</dbReference>
<evidence type="ECO:0000313" key="1">
    <source>
        <dbReference type="EMBL" id="KAG5586256.1"/>
    </source>
</evidence>
<keyword evidence="2" id="KW-1185">Reference proteome</keyword>
<evidence type="ECO:0000313" key="2">
    <source>
        <dbReference type="Proteomes" id="UP000824120"/>
    </source>
</evidence>
<dbReference type="Proteomes" id="UP000824120">
    <property type="component" value="Chromosome 9"/>
</dbReference>